<dbReference type="InterPro" id="IPR028098">
    <property type="entry name" value="Glyco_trans_4-like_N"/>
</dbReference>
<evidence type="ECO:0000259" key="1">
    <source>
        <dbReference type="Pfam" id="PF13439"/>
    </source>
</evidence>
<protein>
    <submittedName>
        <fullName evidence="2">TIGR03088 family PEP-CTERM/XrtA system glycosyltransferase</fullName>
    </submittedName>
</protein>
<dbReference type="EMBL" id="SHNN01000002">
    <property type="protein sequence ID" value="MCX2981292.1"/>
    <property type="molecule type" value="Genomic_DNA"/>
</dbReference>
<reference evidence="2" key="1">
    <citation type="submission" date="2019-02" db="EMBL/GenBank/DDBJ databases">
        <authorList>
            <person name="Li S.-H."/>
        </authorList>
    </citation>
    <scope>NUCLEOTIDE SEQUENCE</scope>
    <source>
        <strain evidence="2">IMCC14734</strain>
    </source>
</reference>
<comment type="caution">
    <text evidence="2">The sequence shown here is derived from an EMBL/GenBank/DDBJ whole genome shotgun (WGS) entry which is preliminary data.</text>
</comment>
<feature type="domain" description="Glycosyltransferase subfamily 4-like N-terminal" evidence="1">
    <location>
        <begin position="20"/>
        <end position="176"/>
    </location>
</feature>
<sequence>MATGEARPLIVHVLYSLGAGGLENGLINILNRMPTECYRHAIVCLKQSGEFEARITADITVYSLNCKEGHDIGLYWRFWCLLRKLKPALVHTRNIAALEMQALVFLMPGVKGVHGEHGRDIYDVAGENTRYRYLRRAMSLFVDRFITVSQDLQAWLIDEVGIPARKIVQIYNGVDTVKFAPKPVSQIASPDTDSESAPVVHIGTVGRLAAIKDQASLLKAVHQLLQAQPALRNTISVTLVGDGPLLQELKLLAKELVLDDIVIMAGNRDDIPQLLQQLDLFVLPSLGEGVSNTVLEAMATGLPIIATAVGGNCELVSDGVNGLLTPVCDVNALADALGDLITDADKRQKMGQASLRLVKSGFSWARTVEQYKAVYDALLATPGDHARAGV</sequence>
<dbReference type="PANTHER" id="PTHR12526">
    <property type="entry name" value="GLYCOSYLTRANSFERASE"/>
    <property type="match status" value="1"/>
</dbReference>
<dbReference type="Pfam" id="PF13439">
    <property type="entry name" value="Glyco_transf_4"/>
    <property type="match status" value="1"/>
</dbReference>
<accession>A0ABT3TG56</accession>
<dbReference type="SUPFAM" id="SSF53756">
    <property type="entry name" value="UDP-Glycosyltransferase/glycogen phosphorylase"/>
    <property type="match status" value="1"/>
</dbReference>
<dbReference type="NCBIfam" id="TIGR03088">
    <property type="entry name" value="stp2"/>
    <property type="match status" value="1"/>
</dbReference>
<evidence type="ECO:0000313" key="3">
    <source>
        <dbReference type="Proteomes" id="UP001143362"/>
    </source>
</evidence>
<dbReference type="RefSeq" id="WP_279245294.1">
    <property type="nucleotide sequence ID" value="NZ_SHNN01000002.1"/>
</dbReference>
<organism evidence="2 3">
    <name type="scientific">Candidatus Litorirhabdus singularis</name>
    <dbReference type="NCBI Taxonomy" id="2518993"/>
    <lineage>
        <taxon>Bacteria</taxon>
        <taxon>Pseudomonadati</taxon>
        <taxon>Pseudomonadota</taxon>
        <taxon>Gammaproteobacteria</taxon>
        <taxon>Cellvibrionales</taxon>
        <taxon>Halieaceae</taxon>
        <taxon>Candidatus Litorirhabdus</taxon>
    </lineage>
</organism>
<name>A0ABT3TG56_9GAMM</name>
<dbReference type="Pfam" id="PF13692">
    <property type="entry name" value="Glyco_trans_1_4"/>
    <property type="match status" value="1"/>
</dbReference>
<dbReference type="Proteomes" id="UP001143362">
    <property type="component" value="Unassembled WGS sequence"/>
</dbReference>
<evidence type="ECO:0000313" key="2">
    <source>
        <dbReference type="EMBL" id="MCX2981292.1"/>
    </source>
</evidence>
<gene>
    <name evidence="2" type="ORF">EYC98_10495</name>
</gene>
<dbReference type="Gene3D" id="3.40.50.2000">
    <property type="entry name" value="Glycogen Phosphorylase B"/>
    <property type="match status" value="2"/>
</dbReference>
<dbReference type="PANTHER" id="PTHR12526:SF630">
    <property type="entry name" value="GLYCOSYLTRANSFERASE"/>
    <property type="match status" value="1"/>
</dbReference>
<keyword evidence="3" id="KW-1185">Reference proteome</keyword>
<dbReference type="InterPro" id="IPR017522">
    <property type="entry name" value="Sugar_tfrase_PEP-CTERM_Stp2"/>
</dbReference>
<proteinExistence type="predicted"/>